<dbReference type="OrthoDB" id="9801841at2"/>
<dbReference type="InterPro" id="IPR003661">
    <property type="entry name" value="HisK_dim/P_dom"/>
</dbReference>
<dbReference type="InterPro" id="IPR004358">
    <property type="entry name" value="Sig_transdc_His_kin-like_C"/>
</dbReference>
<feature type="domain" description="Protein kinase" evidence="4">
    <location>
        <begin position="14"/>
        <end position="282"/>
    </location>
</feature>
<dbReference type="PANTHER" id="PTHR43642:SF1">
    <property type="entry name" value="HYBRID SIGNAL TRANSDUCTION HISTIDINE KINASE G"/>
    <property type="match status" value="1"/>
</dbReference>
<dbReference type="SUPFAM" id="SSF47384">
    <property type="entry name" value="Homodimeric domain of signal transducing histidine kinase"/>
    <property type="match status" value="1"/>
</dbReference>
<evidence type="ECO:0000256" key="1">
    <source>
        <dbReference type="ARBA" id="ARBA00000085"/>
    </source>
</evidence>
<comment type="caution">
    <text evidence="6">The sequence shown here is derived from an EMBL/GenBank/DDBJ whole genome shotgun (WGS) entry which is preliminary data.</text>
</comment>
<dbReference type="EC" id="2.7.13.3" evidence="2"/>
<dbReference type="SUPFAM" id="SSF55781">
    <property type="entry name" value="GAF domain-like"/>
    <property type="match status" value="1"/>
</dbReference>
<dbReference type="EMBL" id="LUUK01000155">
    <property type="protein sequence ID" value="OAI19692.1"/>
    <property type="molecule type" value="Genomic_DNA"/>
</dbReference>
<name>A0A177NPB6_9GAMM</name>
<dbReference type="SUPFAM" id="SSF48452">
    <property type="entry name" value="TPR-like"/>
    <property type="match status" value="1"/>
</dbReference>
<sequence>MNVHSNHLPQPDAYVLTEKLGESLQASVYKGYHKHVPEYPLVIKYLKLLSSWEDQSRHLRQKIERLKVLHDPRVSTPLALESDEGEQFIVQPWFAGQTLSDWVQSQGSPGLDSFFALACPLADILQTVHDCGITHGGVKPHNILVHAGTLGLRLTDFITPLDIRDVSHFIYDPQFVRHTLAYTSPEQTGRINYRVDFATDLYSLGIVFYELLGGRPPFVSEDPLELIHSHLAEEAEYLHELDPSIPETLSEIVAKLTVKQPEKRYQSAAGLLADLRRCQSEYGRDGAVSNFAIGRHDRSRRVIFISKMVGRQTESETIQREYDEVMRGRFRSVLISGLSGIGKTRLIQELQKPLVKNRGYFTSGKFDQYQKNIPYSSLIQALRNLIRTFLTESDAQVRQWRARILEAVEHQGGVIAEVVPELNFIIGPQPEPPALPPVEARQRFNNLFDRFLACLASEDNPLVLFIDDLQWCDSATFDFLQNLFANHRDHPFLLLLGAYRHNEVDAGHPLTKLIRRVGEAEGPLTEIRLGALSEPDCHDMVAYILDSSLEATALLARFIAGLTEGNPLFVSESLAWLYNEGLLGIDADRHWLWDMQRIRDTRMPANVVELFSAKVRKLPERTLRILDYCACLGNRFSADEIAKVLELRIEPLFEDLKPVLSLGLMLENKSDLQFVHDRVQEAVLRQVDPAARRAIHWRIGQRLLGTNTVGTELTHMDHLFTIAAHLNQGKPSSPDDRTRYWLAEINFHAGNKALDALAGEAANEFFEMAHRYLPGDCWTQTYELTFRIYQRLAKTDLMRGRYDSSEALLNQLIEHAVSDLDKAEALAEQTTSLSSFGNFQQAIATANRGLAYFGKSLPADADDARRQMESLTADIEAQGDVWRKIAAMPFTRERRNKIELAFYAELIPDLYMCGLVPQLYLSAALSTQHCLGGGMDESVIYSFSIMGLNLGEQGRFEQAFRYEDLARDLCAKYPNTFGATRGMNGIVWCNMHSRSHPADIVDYAHQAIQCGRNCGDLYNAGLSYGPLMWNLQAQGKNLRWIEEAADECLQFSRKNQLAFSVGLAEAVLAGWIAPMKGGKPIDMTATLADWDTHRYVAASGSYYALLGFARYFLGDYAGAAQALDQVERHLHGLTDNVLKRLWYVYRLLNRLRQADAPPWLELETEIAPVLEQLETWAGLGPLLQPYLSFAKAEIARFRGDVREARNRYLDAAADCFRQQYGLLAGHVYEALADLIAEHDLGDAELYYGEARRHYRLCRADLKNQQLQERHRYVPPETGARIVKSESPNSKLPNLDIGYLMKSALALSAEIDLPLLMRKIMTVVLESSGAQHGYLLIRQQDEWVVAAEQHVGKKRAPRQEYAPLHKVRGICRAVVNYVTRTHEKVVLRDAGSEGEFQTAPEVVALGLRSVLCLPVVKQNELGAVLYLENRLADGVFTSEKIAMTELLTAQAAISLENARLVEQTRHAYHQLQDNQDHMLQMEKLSALGTLVGGVAHEINNPLMGVMNFVEYVAERCEDAKSREVLGQALQQIQRIKAIVSNMLIFLHNRSAQTGSCSLAEVLQQTLMLLEGELRKFAIAVHVDSPADLPPIACTAETLQQILVNLLINARDALAGSEHPRIDIQARSAEKMLELTITDNGSGIADEVQIRMFDPFFTTKPPGQGTGLGLSVTRRLIQDIGGTISVESRSGDGCCMRLKFPHF</sequence>
<dbReference type="SUPFAM" id="SSF55874">
    <property type="entry name" value="ATPase domain of HSP90 chaperone/DNA topoisomerase II/histidine kinase"/>
    <property type="match status" value="1"/>
</dbReference>
<dbReference type="Pfam" id="PF00069">
    <property type="entry name" value="Pkinase"/>
    <property type="match status" value="1"/>
</dbReference>
<dbReference type="CDD" id="cd14014">
    <property type="entry name" value="STKc_PknB_like"/>
    <property type="match status" value="1"/>
</dbReference>
<dbReference type="InterPro" id="IPR029016">
    <property type="entry name" value="GAF-like_dom_sf"/>
</dbReference>
<reference evidence="7" key="1">
    <citation type="submission" date="2016-03" db="EMBL/GenBank/DDBJ databases">
        <authorList>
            <person name="Heylen K."/>
            <person name="De Vos P."/>
            <person name="Vekeman B."/>
        </authorList>
    </citation>
    <scope>NUCLEOTIDE SEQUENCE [LARGE SCALE GENOMIC DNA]</scope>
    <source>
        <strain evidence="7">R-45383</strain>
    </source>
</reference>
<dbReference type="Pfam" id="PF13191">
    <property type="entry name" value="AAA_16"/>
    <property type="match status" value="1"/>
</dbReference>
<dbReference type="InterPro" id="IPR027417">
    <property type="entry name" value="P-loop_NTPase"/>
</dbReference>
<dbReference type="GO" id="GO:0000155">
    <property type="term" value="F:phosphorelay sensor kinase activity"/>
    <property type="evidence" value="ECO:0007669"/>
    <property type="project" value="InterPro"/>
</dbReference>
<dbReference type="InterPro" id="IPR003594">
    <property type="entry name" value="HATPase_dom"/>
</dbReference>
<keyword evidence="7" id="KW-1185">Reference proteome</keyword>
<dbReference type="SMART" id="SM00220">
    <property type="entry name" value="S_TKc"/>
    <property type="match status" value="1"/>
</dbReference>
<dbReference type="SMART" id="SM00387">
    <property type="entry name" value="HATPase_c"/>
    <property type="match status" value="1"/>
</dbReference>
<dbReference type="InterPro" id="IPR053159">
    <property type="entry name" value="Hybrid_Histidine_Kinase"/>
</dbReference>
<protein>
    <recommendedName>
        <fullName evidence="2">histidine kinase</fullName>
        <ecNumber evidence="2">2.7.13.3</ecNumber>
    </recommendedName>
</protein>
<proteinExistence type="predicted"/>
<gene>
    <name evidence="6" type="ORF">A1355_04105</name>
</gene>
<dbReference type="Gene3D" id="3.30.450.40">
    <property type="match status" value="1"/>
</dbReference>
<comment type="catalytic activity">
    <reaction evidence="1">
        <text>ATP + protein L-histidine = ADP + protein N-phospho-L-histidine.</text>
        <dbReference type="EC" id="2.7.13.3"/>
    </reaction>
</comment>
<evidence type="ECO:0000259" key="4">
    <source>
        <dbReference type="PROSITE" id="PS50011"/>
    </source>
</evidence>
<dbReference type="InterPro" id="IPR041664">
    <property type="entry name" value="AAA_16"/>
</dbReference>
<dbReference type="Proteomes" id="UP000077628">
    <property type="component" value="Unassembled WGS sequence"/>
</dbReference>
<dbReference type="STRING" id="702114.A1355_04105"/>
<evidence type="ECO:0000313" key="7">
    <source>
        <dbReference type="Proteomes" id="UP000077628"/>
    </source>
</evidence>
<dbReference type="PRINTS" id="PR00344">
    <property type="entry name" value="BCTRLSENSOR"/>
</dbReference>
<organism evidence="6 7">
    <name type="scientific">Methylomonas koyamae</name>
    <dbReference type="NCBI Taxonomy" id="702114"/>
    <lineage>
        <taxon>Bacteria</taxon>
        <taxon>Pseudomonadati</taxon>
        <taxon>Pseudomonadota</taxon>
        <taxon>Gammaproteobacteria</taxon>
        <taxon>Methylococcales</taxon>
        <taxon>Methylococcaceae</taxon>
        <taxon>Methylomonas</taxon>
    </lineage>
</organism>
<dbReference type="InterPro" id="IPR036890">
    <property type="entry name" value="HATPase_C_sf"/>
</dbReference>
<feature type="domain" description="Histidine kinase" evidence="5">
    <location>
        <begin position="1492"/>
        <end position="1701"/>
    </location>
</feature>
<evidence type="ECO:0000256" key="2">
    <source>
        <dbReference type="ARBA" id="ARBA00012438"/>
    </source>
</evidence>
<dbReference type="SMART" id="SM00065">
    <property type="entry name" value="GAF"/>
    <property type="match status" value="1"/>
</dbReference>
<dbReference type="GO" id="GO:0005524">
    <property type="term" value="F:ATP binding"/>
    <property type="evidence" value="ECO:0007669"/>
    <property type="project" value="InterPro"/>
</dbReference>
<dbReference type="CDD" id="cd00082">
    <property type="entry name" value="HisKA"/>
    <property type="match status" value="1"/>
</dbReference>
<dbReference type="Gene3D" id="1.10.287.130">
    <property type="match status" value="1"/>
</dbReference>
<evidence type="ECO:0000259" key="5">
    <source>
        <dbReference type="PROSITE" id="PS50109"/>
    </source>
</evidence>
<dbReference type="PROSITE" id="PS50011">
    <property type="entry name" value="PROTEIN_KINASE_DOM"/>
    <property type="match status" value="1"/>
</dbReference>
<accession>A0A177NPB6</accession>
<dbReference type="InterPro" id="IPR000719">
    <property type="entry name" value="Prot_kinase_dom"/>
</dbReference>
<evidence type="ECO:0000313" key="6">
    <source>
        <dbReference type="EMBL" id="OAI19692.1"/>
    </source>
</evidence>
<dbReference type="Pfam" id="PF02518">
    <property type="entry name" value="HATPase_c"/>
    <property type="match status" value="1"/>
</dbReference>
<dbReference type="InterPro" id="IPR011009">
    <property type="entry name" value="Kinase-like_dom_sf"/>
</dbReference>
<dbReference type="Gene3D" id="3.40.50.300">
    <property type="entry name" value="P-loop containing nucleotide triphosphate hydrolases"/>
    <property type="match status" value="1"/>
</dbReference>
<dbReference type="InterPro" id="IPR011990">
    <property type="entry name" value="TPR-like_helical_dom_sf"/>
</dbReference>
<dbReference type="Pfam" id="PF00512">
    <property type="entry name" value="HisKA"/>
    <property type="match status" value="1"/>
</dbReference>
<dbReference type="Pfam" id="PF01590">
    <property type="entry name" value="GAF"/>
    <property type="match status" value="1"/>
</dbReference>
<dbReference type="PANTHER" id="PTHR43642">
    <property type="entry name" value="HYBRID SIGNAL TRANSDUCTION HISTIDINE KINASE G"/>
    <property type="match status" value="1"/>
</dbReference>
<dbReference type="Gene3D" id="1.10.510.10">
    <property type="entry name" value="Transferase(Phosphotransferase) domain 1"/>
    <property type="match status" value="1"/>
</dbReference>
<dbReference type="SMART" id="SM00388">
    <property type="entry name" value="HisKA"/>
    <property type="match status" value="1"/>
</dbReference>
<dbReference type="InterPro" id="IPR036097">
    <property type="entry name" value="HisK_dim/P_sf"/>
</dbReference>
<dbReference type="Gene3D" id="3.30.565.10">
    <property type="entry name" value="Histidine kinase-like ATPase, C-terminal domain"/>
    <property type="match status" value="1"/>
</dbReference>
<dbReference type="SUPFAM" id="SSF56112">
    <property type="entry name" value="Protein kinase-like (PK-like)"/>
    <property type="match status" value="1"/>
</dbReference>
<keyword evidence="3" id="KW-0597">Phosphoprotein</keyword>
<evidence type="ECO:0000256" key="3">
    <source>
        <dbReference type="ARBA" id="ARBA00022553"/>
    </source>
</evidence>
<dbReference type="InterPro" id="IPR003018">
    <property type="entry name" value="GAF"/>
</dbReference>
<dbReference type="SUPFAM" id="SSF52540">
    <property type="entry name" value="P-loop containing nucleoside triphosphate hydrolases"/>
    <property type="match status" value="1"/>
</dbReference>
<dbReference type="RefSeq" id="WP_064027886.1">
    <property type="nucleotide sequence ID" value="NZ_LUUK01000155.1"/>
</dbReference>
<dbReference type="PROSITE" id="PS50109">
    <property type="entry name" value="HIS_KIN"/>
    <property type="match status" value="1"/>
</dbReference>
<dbReference type="InterPro" id="IPR005467">
    <property type="entry name" value="His_kinase_dom"/>
</dbReference>